<dbReference type="RefSeq" id="WP_137410357.1">
    <property type="nucleotide sequence ID" value="NZ_CP109968.1"/>
</dbReference>
<evidence type="ECO:0000313" key="2">
    <source>
        <dbReference type="Proteomes" id="UP000298735"/>
    </source>
</evidence>
<organism evidence="1 2">
    <name type="scientific">Agrobacterium salinitolerans</name>
    <dbReference type="NCBI Taxonomy" id="1183413"/>
    <lineage>
        <taxon>Bacteria</taxon>
        <taxon>Pseudomonadati</taxon>
        <taxon>Pseudomonadota</taxon>
        <taxon>Alphaproteobacteria</taxon>
        <taxon>Hyphomicrobiales</taxon>
        <taxon>Rhizobiaceae</taxon>
        <taxon>Rhizobium/Agrobacterium group</taxon>
        <taxon>Agrobacterium</taxon>
    </lineage>
</organism>
<dbReference type="Proteomes" id="UP000298735">
    <property type="component" value="Chromosome Circular"/>
</dbReference>
<reference evidence="1" key="1">
    <citation type="submission" date="2022-10" db="EMBL/GenBank/DDBJ databases">
        <title>Complete genome sequence of Agrobacterium salinitolerans CFBP5507.</title>
        <authorList>
            <person name="Tchabashvili S."/>
            <person name="Yen H.-C."/>
            <person name="Haryono M."/>
            <person name="Lin Y.-C."/>
            <person name="Lai E.-M."/>
            <person name="Kuo C.-H."/>
        </authorList>
    </citation>
    <scope>NUCLEOTIDE SEQUENCE</scope>
    <source>
        <strain evidence="1">CFBP5507</strain>
    </source>
</reference>
<gene>
    <name evidence="1" type="ORF">CFBP5507_06135</name>
</gene>
<name>A0A4Z1RA62_9HYPH</name>
<dbReference type="KEGG" id="asal:CFBP5507_06135"/>
<evidence type="ECO:0000313" key="1">
    <source>
        <dbReference type="EMBL" id="UYZ08578.1"/>
    </source>
</evidence>
<protein>
    <submittedName>
        <fullName evidence="1">Uncharacterized protein</fullName>
    </submittedName>
</protein>
<dbReference type="AlphaFoldDB" id="A0A4Z1RA62"/>
<dbReference type="EMBL" id="CP109968">
    <property type="protein sequence ID" value="UYZ08578.1"/>
    <property type="molecule type" value="Genomic_DNA"/>
</dbReference>
<sequence length="97" mass="10312">MFGFGKTSENKSAGPGILDEARRRLSSEFSKHDCAVTSLTQQIADLSGQLEEHRDARAAINDALVSLDVQANVRQALTGTLADDVEIKAEGRINGAG</sequence>
<proteinExistence type="predicted"/>
<accession>A0A4Z1RA62</accession>